<dbReference type="Gene3D" id="2.60.40.1360">
    <property type="match status" value="1"/>
</dbReference>
<feature type="non-terminal residue" evidence="3">
    <location>
        <position position="1"/>
    </location>
</feature>
<dbReference type="OrthoDB" id="2016903at2759"/>
<reference evidence="3 4" key="1">
    <citation type="submission" date="2019-09" db="EMBL/GenBank/DDBJ databases">
        <title>Bird 10,000 Genomes (B10K) Project - Family phase.</title>
        <authorList>
            <person name="Zhang G."/>
        </authorList>
    </citation>
    <scope>NUCLEOTIDE SEQUENCE [LARGE SCALE GENOMIC DNA]</scope>
    <source>
        <strain evidence="3">B10K-LSUMZ-16893</strain>
    </source>
</reference>
<evidence type="ECO:0000256" key="1">
    <source>
        <dbReference type="SAM" id="MobiDB-lite"/>
    </source>
</evidence>
<feature type="region of interest" description="Disordered" evidence="1">
    <location>
        <begin position="159"/>
        <end position="181"/>
    </location>
</feature>
<evidence type="ECO:0000313" key="3">
    <source>
        <dbReference type="EMBL" id="NXA44161.1"/>
    </source>
</evidence>
<dbReference type="InterPro" id="IPR011013">
    <property type="entry name" value="Gal_mutarotase_sf_dom"/>
</dbReference>
<comment type="caution">
    <text evidence="3">The sequence shown here is derived from an EMBL/GenBank/DDBJ whole genome shotgun (WGS) entry which is preliminary data.</text>
</comment>
<dbReference type="PANTHER" id="PTHR11607">
    <property type="entry name" value="ALPHA-MANNOSIDASE"/>
    <property type="match status" value="1"/>
</dbReference>
<dbReference type="InterPro" id="IPR041147">
    <property type="entry name" value="GH38_C"/>
</dbReference>
<feature type="non-terminal residue" evidence="3">
    <location>
        <position position="181"/>
    </location>
</feature>
<dbReference type="GO" id="GO:0004559">
    <property type="term" value="F:alpha-mannosidase activity"/>
    <property type="evidence" value="ECO:0007669"/>
    <property type="project" value="TreeGrafter"/>
</dbReference>
<feature type="domain" description="Glycosyl hydrolases family 38 C-terminal" evidence="2">
    <location>
        <begin position="97"/>
        <end position="159"/>
    </location>
</feature>
<dbReference type="GO" id="GO:0005975">
    <property type="term" value="P:carbohydrate metabolic process"/>
    <property type="evidence" value="ECO:0007669"/>
    <property type="project" value="InterPro"/>
</dbReference>
<dbReference type="EMBL" id="VZSX01000484">
    <property type="protein sequence ID" value="NXA44161.1"/>
    <property type="molecule type" value="Genomic_DNA"/>
</dbReference>
<accession>A0A7K7VU42</accession>
<gene>
    <name evidence="3" type="primary">Man2b1_0</name>
    <name evidence="3" type="ORF">EUDELE_R15120</name>
</gene>
<dbReference type="Gene3D" id="2.70.98.30">
    <property type="entry name" value="Golgi alpha-mannosidase II, domain 4"/>
    <property type="match status" value="1"/>
</dbReference>
<name>A0A7K7VU42_EUDEL</name>
<evidence type="ECO:0000259" key="2">
    <source>
        <dbReference type="Pfam" id="PF17677"/>
    </source>
</evidence>
<evidence type="ECO:0000313" key="4">
    <source>
        <dbReference type="Proteomes" id="UP000533954"/>
    </source>
</evidence>
<dbReference type="PANTHER" id="PTHR11607:SF3">
    <property type="entry name" value="LYSOSOMAL ALPHA-MANNOSIDASE"/>
    <property type="match status" value="1"/>
</dbReference>
<dbReference type="SUPFAM" id="SSF74650">
    <property type="entry name" value="Galactose mutarotase-like"/>
    <property type="match status" value="1"/>
</dbReference>
<dbReference type="GO" id="GO:0030246">
    <property type="term" value="F:carbohydrate binding"/>
    <property type="evidence" value="ECO:0007669"/>
    <property type="project" value="InterPro"/>
</dbReference>
<dbReference type="GO" id="GO:0005764">
    <property type="term" value="C:lysosome"/>
    <property type="evidence" value="ECO:0007669"/>
    <property type="project" value="TreeGrafter"/>
</dbReference>
<proteinExistence type="predicted"/>
<organism evidence="3 4">
    <name type="scientific">Eudromia elegans</name>
    <name type="common">Elegant crested-tinamou</name>
    <dbReference type="NCBI Taxonomy" id="8805"/>
    <lineage>
        <taxon>Eukaryota</taxon>
        <taxon>Metazoa</taxon>
        <taxon>Chordata</taxon>
        <taxon>Craniata</taxon>
        <taxon>Vertebrata</taxon>
        <taxon>Euteleostomi</taxon>
        <taxon>Archelosauria</taxon>
        <taxon>Archosauria</taxon>
        <taxon>Dinosauria</taxon>
        <taxon>Saurischia</taxon>
        <taxon>Theropoda</taxon>
        <taxon>Coelurosauria</taxon>
        <taxon>Aves</taxon>
        <taxon>Palaeognathae</taxon>
        <taxon>Tinamiformes</taxon>
        <taxon>Tinamidae</taxon>
        <taxon>Eudromia</taxon>
    </lineage>
</organism>
<protein>
    <submittedName>
        <fullName evidence="3">MA2B1 mannosidase</fullName>
    </submittedName>
</protein>
<dbReference type="InterPro" id="IPR050843">
    <property type="entry name" value="Glycosyl_Hydrlase_38"/>
</dbReference>
<keyword evidence="4" id="KW-1185">Reference proteome</keyword>
<dbReference type="AlphaFoldDB" id="A0A7K7VU42"/>
<dbReference type="Proteomes" id="UP000533954">
    <property type="component" value="Unassembled WGS sequence"/>
</dbReference>
<sequence>PAALRPQVHRRLLYDDARGLGEPLLEAGIARAGLVVRGRHLVLLDTAAAAADLHRPLAQQLLLAPHVLLAPGGGPSYQPGAPRRRQFSALRRELPPNVHLLTLAPGDGDDTVVLRLEHLLEKGESLNGSRPVTLDLLSLFSAFTITALRETNLAADQPRRAGSRLAWTADTGSRRPARGCP</sequence>
<dbReference type="Pfam" id="PF17677">
    <property type="entry name" value="Glyco_hydro38C2"/>
    <property type="match status" value="1"/>
</dbReference>